<evidence type="ECO:0000313" key="14">
    <source>
        <dbReference type="Proteomes" id="UP000298030"/>
    </source>
</evidence>
<feature type="domain" description="Copper amine oxidase catalytic" evidence="11">
    <location>
        <begin position="356"/>
        <end position="751"/>
    </location>
</feature>
<dbReference type="Pfam" id="PF09248">
    <property type="entry name" value="DUF1965"/>
    <property type="match status" value="1"/>
</dbReference>
<keyword evidence="14" id="KW-1185">Reference proteome</keyword>
<dbReference type="Gene3D" id="2.70.98.20">
    <property type="entry name" value="Copper amine oxidase, catalytic domain"/>
    <property type="match status" value="1"/>
</dbReference>
<comment type="cofactor">
    <cofactor evidence="1">
        <name>Cu cation</name>
        <dbReference type="ChEBI" id="CHEBI:23378"/>
    </cofactor>
</comment>
<name>A0A4Y7SM82_COPMI</name>
<evidence type="ECO:0000256" key="8">
    <source>
        <dbReference type="PIRSR" id="PIRSR600269-51"/>
    </source>
</evidence>
<evidence type="ECO:0000256" key="6">
    <source>
        <dbReference type="ARBA" id="ARBA00023008"/>
    </source>
</evidence>
<dbReference type="SUPFAM" id="SSF54416">
    <property type="entry name" value="Amine oxidase N-terminal region"/>
    <property type="match status" value="2"/>
</dbReference>
<dbReference type="InterPro" id="IPR036460">
    <property type="entry name" value="Cu_amine_oxidase_C_sf"/>
</dbReference>
<dbReference type="FunFam" id="3.10.450.40:FF:000018">
    <property type="entry name" value="Amine oxidase"/>
    <property type="match status" value="1"/>
</dbReference>
<dbReference type="PANTHER" id="PTHR10638">
    <property type="entry name" value="COPPER AMINE OXIDASE"/>
    <property type="match status" value="1"/>
</dbReference>
<dbReference type="Proteomes" id="UP000298030">
    <property type="component" value="Unassembled WGS sequence"/>
</dbReference>
<keyword evidence="3 9" id="KW-0479">Metal-binding</keyword>
<dbReference type="AlphaFoldDB" id="A0A4Y7SM82"/>
<feature type="active site" description="Schiff-base intermediate with substrate; via topaquinone" evidence="7">
    <location>
        <position position="505"/>
    </location>
</feature>
<gene>
    <name evidence="13" type="ORF">FA13DRAFT_1461605</name>
</gene>
<dbReference type="PRINTS" id="PR00766">
    <property type="entry name" value="CUDAOXIDASE"/>
</dbReference>
<organism evidence="13 14">
    <name type="scientific">Coprinellus micaceus</name>
    <name type="common">Glistening ink-cap mushroom</name>
    <name type="synonym">Coprinus micaceus</name>
    <dbReference type="NCBI Taxonomy" id="71717"/>
    <lineage>
        <taxon>Eukaryota</taxon>
        <taxon>Fungi</taxon>
        <taxon>Dikarya</taxon>
        <taxon>Basidiomycota</taxon>
        <taxon>Agaricomycotina</taxon>
        <taxon>Agaricomycetes</taxon>
        <taxon>Agaricomycetidae</taxon>
        <taxon>Agaricales</taxon>
        <taxon>Agaricineae</taxon>
        <taxon>Psathyrellaceae</taxon>
        <taxon>Coprinellus</taxon>
    </lineage>
</organism>
<keyword evidence="4 7" id="KW-0801">TPQ</keyword>
<reference evidence="13 14" key="1">
    <citation type="journal article" date="2019" name="Nat. Ecol. Evol.">
        <title>Megaphylogeny resolves global patterns of mushroom evolution.</title>
        <authorList>
            <person name="Varga T."/>
            <person name="Krizsan K."/>
            <person name="Foldi C."/>
            <person name="Dima B."/>
            <person name="Sanchez-Garcia M."/>
            <person name="Sanchez-Ramirez S."/>
            <person name="Szollosi G.J."/>
            <person name="Szarkandi J.G."/>
            <person name="Papp V."/>
            <person name="Albert L."/>
            <person name="Andreopoulos W."/>
            <person name="Angelini C."/>
            <person name="Antonin V."/>
            <person name="Barry K.W."/>
            <person name="Bougher N.L."/>
            <person name="Buchanan P."/>
            <person name="Buyck B."/>
            <person name="Bense V."/>
            <person name="Catcheside P."/>
            <person name="Chovatia M."/>
            <person name="Cooper J."/>
            <person name="Damon W."/>
            <person name="Desjardin D."/>
            <person name="Finy P."/>
            <person name="Geml J."/>
            <person name="Haridas S."/>
            <person name="Hughes K."/>
            <person name="Justo A."/>
            <person name="Karasinski D."/>
            <person name="Kautmanova I."/>
            <person name="Kiss B."/>
            <person name="Kocsube S."/>
            <person name="Kotiranta H."/>
            <person name="LaButti K.M."/>
            <person name="Lechner B.E."/>
            <person name="Liimatainen K."/>
            <person name="Lipzen A."/>
            <person name="Lukacs Z."/>
            <person name="Mihaltcheva S."/>
            <person name="Morgado L.N."/>
            <person name="Niskanen T."/>
            <person name="Noordeloos M.E."/>
            <person name="Ohm R.A."/>
            <person name="Ortiz-Santana B."/>
            <person name="Ovrebo C."/>
            <person name="Racz N."/>
            <person name="Riley R."/>
            <person name="Savchenko A."/>
            <person name="Shiryaev A."/>
            <person name="Soop K."/>
            <person name="Spirin V."/>
            <person name="Szebenyi C."/>
            <person name="Tomsovsky M."/>
            <person name="Tulloss R.E."/>
            <person name="Uehling J."/>
            <person name="Grigoriev I.V."/>
            <person name="Vagvolgyi C."/>
            <person name="Papp T."/>
            <person name="Martin F.M."/>
            <person name="Miettinen O."/>
            <person name="Hibbett D.S."/>
            <person name="Nagy L.G."/>
        </authorList>
    </citation>
    <scope>NUCLEOTIDE SEQUENCE [LARGE SCALE GENOMIC DNA]</scope>
    <source>
        <strain evidence="13 14">FP101781</strain>
    </source>
</reference>
<comment type="caution">
    <text evidence="13">The sequence shown here is derived from an EMBL/GenBank/DDBJ whole genome shotgun (WGS) entry which is preliminary data.</text>
</comment>
<evidence type="ECO:0000256" key="5">
    <source>
        <dbReference type="ARBA" id="ARBA00023002"/>
    </source>
</evidence>
<dbReference type="PANTHER" id="PTHR10638:SF20">
    <property type="entry name" value="AMINE OXIDASE"/>
    <property type="match status" value="1"/>
</dbReference>
<dbReference type="Gene3D" id="3.10.450.40">
    <property type="match status" value="2"/>
</dbReference>
<evidence type="ECO:0000256" key="4">
    <source>
        <dbReference type="ARBA" id="ARBA00022772"/>
    </source>
</evidence>
<evidence type="ECO:0000256" key="10">
    <source>
        <dbReference type="SAM" id="SignalP"/>
    </source>
</evidence>
<evidence type="ECO:0000256" key="3">
    <source>
        <dbReference type="ARBA" id="ARBA00022723"/>
    </source>
</evidence>
<evidence type="ECO:0000259" key="12">
    <source>
        <dbReference type="Pfam" id="PF09248"/>
    </source>
</evidence>
<keyword evidence="5 9" id="KW-0560">Oxidoreductase</keyword>
<protein>
    <recommendedName>
        <fullName evidence="9">Amine oxidase</fullName>
        <ecNumber evidence="9">1.4.3.-</ecNumber>
    </recommendedName>
</protein>
<comment type="similarity">
    <text evidence="2 9">Belongs to the copper/topaquinone oxidase family.</text>
</comment>
<feature type="chain" id="PRO_5021280238" description="Amine oxidase" evidence="10">
    <location>
        <begin position="21"/>
        <end position="810"/>
    </location>
</feature>
<dbReference type="GO" id="GO:0048038">
    <property type="term" value="F:quinone binding"/>
    <property type="evidence" value="ECO:0007669"/>
    <property type="project" value="InterPro"/>
</dbReference>
<evidence type="ECO:0000313" key="13">
    <source>
        <dbReference type="EMBL" id="TEB22966.1"/>
    </source>
</evidence>
<keyword evidence="10" id="KW-0732">Signal</keyword>
<feature type="signal peptide" evidence="10">
    <location>
        <begin position="1"/>
        <end position="20"/>
    </location>
</feature>
<sequence>MTWLSNFLVAALAGSSVVNSLPSVSPFVKRAGEEFDAYSMHGRAGEELDSYSMHGRAEPASLAGVFARENDGTCPAPFAIPGKTPKKNIWAGLTKDEVTTVLGYVHDPVSGLNLTAYDKKGLWDNYVYLVEQIMPNKTDALAYIDGKDTAPDRYARVAISFGATDQPYYEDYIVGPLPISNLTKAEPLTYYYNKGSSKQFNFRHDNSLRSVWKSQLCEGLQDITLDLLGTYINTTSATSALQAIDPLWEEDGRIIEWSQFRLNPDNVGIHSVSTLVPQGFYLKLDITGRDPAAWKLLGLYYAGVYYETADDLRAAMAKADFVRTEKVVVTQSLMTNRTGTPLPYDDEAPPVAYQSQKRWSVDKDQKYVKWMDFEFYWGFNKDIAVTLFDVKYKGERIFYELGLEEALAHYAGSDPKSSHTAFLDSYYGFGPYTYELVKGYDCPWNADYVDTALHMNGNTTTNFDSICFFESDAGFPLQRHTTSKMATVTKNIVFNMRFVSTIGNYDYAFTYSFLLDGSVEVNVRASGYIQATYYYGNEDYGYKIQKHLSGSMHDHVLTFKADLDIKGDKNTFETTSFVPATVKYPWDKTEMKTMKVERSYVTSEDDGKINWASNGASMYSVVNKDKPNVWGEYPGYRISPGHGTPVHSTVLESSIIKESGHFATHHLYVTKAKDTEKHLSHSANNMDSAYPIVDFSKFFDGENIEQEDIVLWFNLGMHHLPHTGDLPITLMSTAQSSVVFSPHNYLLSDPSRQTRQQIEIDLTGETVTADHNGKKRGVCTASIVVDGDYSDYEGGSTESKMPRVSACSNC</sequence>
<dbReference type="InterPro" id="IPR015328">
    <property type="entry name" value="DUF1965"/>
</dbReference>
<dbReference type="Pfam" id="PF01179">
    <property type="entry name" value="Cu_amine_oxid"/>
    <property type="match status" value="1"/>
</dbReference>
<accession>A0A4Y7SM82</accession>
<comment type="cofactor">
    <cofactor evidence="9">
        <name>Cu cation</name>
        <dbReference type="ChEBI" id="CHEBI:23378"/>
    </cofactor>
    <text evidence="9">Contains 1 topaquinone per subunit.</text>
</comment>
<dbReference type="EMBL" id="QPFP01000083">
    <property type="protein sequence ID" value="TEB22966.1"/>
    <property type="molecule type" value="Genomic_DNA"/>
</dbReference>
<keyword evidence="6 9" id="KW-0186">Copper</keyword>
<evidence type="ECO:0000256" key="9">
    <source>
        <dbReference type="RuleBase" id="RU000672"/>
    </source>
</evidence>
<feature type="modified residue" description="2',4',5'-topaquinone" evidence="8">
    <location>
        <position position="505"/>
    </location>
</feature>
<dbReference type="InterPro" id="IPR000269">
    <property type="entry name" value="Cu_amine_oxidase"/>
</dbReference>
<dbReference type="GO" id="GO:0005886">
    <property type="term" value="C:plasma membrane"/>
    <property type="evidence" value="ECO:0007669"/>
    <property type="project" value="TreeGrafter"/>
</dbReference>
<feature type="domain" description="DUF1965" evidence="12">
    <location>
        <begin position="273"/>
        <end position="339"/>
    </location>
</feature>
<dbReference type="InterPro" id="IPR015798">
    <property type="entry name" value="Cu_amine_oxidase_C"/>
</dbReference>
<dbReference type="SUPFAM" id="SSF49998">
    <property type="entry name" value="Amine oxidase catalytic domain"/>
    <property type="match status" value="1"/>
</dbReference>
<proteinExistence type="inferred from homology"/>
<evidence type="ECO:0000256" key="7">
    <source>
        <dbReference type="PIRSR" id="PIRSR600269-50"/>
    </source>
</evidence>
<dbReference type="GO" id="GO:0008131">
    <property type="term" value="F:primary methylamine oxidase activity"/>
    <property type="evidence" value="ECO:0007669"/>
    <property type="project" value="InterPro"/>
</dbReference>
<comment type="PTM">
    <text evidence="8 9">Topaquinone (TPQ) is generated by copper-dependent autoxidation of a specific tyrosyl residue.</text>
</comment>
<dbReference type="OrthoDB" id="3341590at2759"/>
<dbReference type="EC" id="1.4.3.-" evidence="9"/>
<dbReference type="STRING" id="71717.A0A4Y7SM82"/>
<evidence type="ECO:0000256" key="2">
    <source>
        <dbReference type="ARBA" id="ARBA00007983"/>
    </source>
</evidence>
<dbReference type="GO" id="GO:0005507">
    <property type="term" value="F:copper ion binding"/>
    <property type="evidence" value="ECO:0007669"/>
    <property type="project" value="InterPro"/>
</dbReference>
<evidence type="ECO:0000256" key="1">
    <source>
        <dbReference type="ARBA" id="ARBA00001935"/>
    </source>
</evidence>
<feature type="active site" description="Proton acceptor" evidence="7">
    <location>
        <position position="424"/>
    </location>
</feature>
<dbReference type="GO" id="GO:0009308">
    <property type="term" value="P:amine metabolic process"/>
    <property type="evidence" value="ECO:0007669"/>
    <property type="project" value="UniProtKB-UniRule"/>
</dbReference>
<evidence type="ECO:0000259" key="11">
    <source>
        <dbReference type="Pfam" id="PF01179"/>
    </source>
</evidence>
<dbReference type="InterPro" id="IPR016182">
    <property type="entry name" value="Cu_amine_oxidase_N-reg"/>
</dbReference>